<accession>A0ACB9J0Z3</accession>
<organism evidence="1 2">
    <name type="scientific">Smallanthus sonchifolius</name>
    <dbReference type="NCBI Taxonomy" id="185202"/>
    <lineage>
        <taxon>Eukaryota</taxon>
        <taxon>Viridiplantae</taxon>
        <taxon>Streptophyta</taxon>
        <taxon>Embryophyta</taxon>
        <taxon>Tracheophyta</taxon>
        <taxon>Spermatophyta</taxon>
        <taxon>Magnoliopsida</taxon>
        <taxon>eudicotyledons</taxon>
        <taxon>Gunneridae</taxon>
        <taxon>Pentapetalae</taxon>
        <taxon>asterids</taxon>
        <taxon>campanulids</taxon>
        <taxon>Asterales</taxon>
        <taxon>Asteraceae</taxon>
        <taxon>Asteroideae</taxon>
        <taxon>Heliantheae alliance</taxon>
        <taxon>Millerieae</taxon>
        <taxon>Smallanthus</taxon>
    </lineage>
</organism>
<keyword evidence="2" id="KW-1185">Reference proteome</keyword>
<reference evidence="2" key="1">
    <citation type="journal article" date="2022" name="Mol. Ecol. Resour.">
        <title>The genomes of chicory, endive, great burdock and yacon provide insights into Asteraceae palaeo-polyploidization history and plant inulin production.</title>
        <authorList>
            <person name="Fan W."/>
            <person name="Wang S."/>
            <person name="Wang H."/>
            <person name="Wang A."/>
            <person name="Jiang F."/>
            <person name="Liu H."/>
            <person name="Zhao H."/>
            <person name="Xu D."/>
            <person name="Zhang Y."/>
        </authorList>
    </citation>
    <scope>NUCLEOTIDE SEQUENCE [LARGE SCALE GENOMIC DNA]</scope>
    <source>
        <strain evidence="2">cv. Yunnan</strain>
    </source>
</reference>
<proteinExistence type="predicted"/>
<dbReference type="Proteomes" id="UP001056120">
    <property type="component" value="Linkage Group LG06"/>
</dbReference>
<sequence length="736" mass="82358">MADINNPDDKFSPYHNLTAYLTKGKKSDGFDDMIDFLCRSKIHHALTVNPTIYIPHMEDFWNIAVYSTAVYSTEQGISQIKAKVDGKDIIISEATLRKHLQLQDEGAAISYSKEEYMRTFKRSGWHQVSSALASVIHGMITEQGFNFAHLIFEGLRYNLQEGAKQQFFTYPRFNQELKDLSKPARIYIMLGHKNNIFQSMRIVSKKFSGVNVLLLSTMVNIQSTQGDSSAIPADTDPTPSTPHPEKQVASIARTPVQTTKDAQVQKSLTPLLDVIVQLEHRAPVATTYTRKRNKKTPSLLVSKAQSQPQSPHSESQNSGVNIKRDSHNIREISLEASLLGSGSHPGSIEQLSEPFHFSSLNLSAEAPCQDDIPSPTTTISEVLIDLAADAPNPSSSPKKDSDNIAKTLTTATHSEDVSFETLFTERNPRRQENQGDGDAEARPKAPSSSKDSTTMDEDRLKLHNLELTARVAMLEAEVSKLRHQVSMHEAHQCPSVTTPSLISVGTQTDKNLCTDATKKGEVITHEDDADSLEEWIQEQTVFQSSLYKPAFVQIHDLPDSVDEEEDITEDWKLVVRVVDEVLQDETLHEDTPPSFSILPEAAAIISQTSTPQFTLSSNKLEFDSILAWGYDGIAERFWIGWEFSGVEELNWNTLNALQVLNLYLTRCVNTSSDLSAELAICRFYDLMEDNMPWFERLLTKANRVAYPESSSTAEQRLAPRRLDLIRSSALTEEEVI</sequence>
<reference evidence="1 2" key="2">
    <citation type="journal article" date="2022" name="Mol. Ecol. Resour.">
        <title>The genomes of chicory, endive, great burdock and yacon provide insights into Asteraceae paleo-polyploidization history and plant inulin production.</title>
        <authorList>
            <person name="Fan W."/>
            <person name="Wang S."/>
            <person name="Wang H."/>
            <person name="Wang A."/>
            <person name="Jiang F."/>
            <person name="Liu H."/>
            <person name="Zhao H."/>
            <person name="Xu D."/>
            <person name="Zhang Y."/>
        </authorList>
    </citation>
    <scope>NUCLEOTIDE SEQUENCE [LARGE SCALE GENOMIC DNA]</scope>
    <source>
        <strain evidence="2">cv. Yunnan</strain>
        <tissue evidence="1">Leaves</tissue>
    </source>
</reference>
<gene>
    <name evidence="1" type="ORF">L1987_17964</name>
</gene>
<dbReference type="EMBL" id="CM042023">
    <property type="protein sequence ID" value="KAI3813245.1"/>
    <property type="molecule type" value="Genomic_DNA"/>
</dbReference>
<evidence type="ECO:0000313" key="2">
    <source>
        <dbReference type="Proteomes" id="UP001056120"/>
    </source>
</evidence>
<name>A0ACB9J0Z3_9ASTR</name>
<evidence type="ECO:0000313" key="1">
    <source>
        <dbReference type="EMBL" id="KAI3813245.1"/>
    </source>
</evidence>
<comment type="caution">
    <text evidence="1">The sequence shown here is derived from an EMBL/GenBank/DDBJ whole genome shotgun (WGS) entry which is preliminary data.</text>
</comment>
<protein>
    <submittedName>
        <fullName evidence="1">Uncharacterized protein</fullName>
    </submittedName>
</protein>